<evidence type="ECO:0000313" key="1">
    <source>
        <dbReference type="EMBL" id="GGJ89387.1"/>
    </source>
</evidence>
<dbReference type="InterPro" id="IPR049792">
    <property type="entry name" value="PA1414-like"/>
</dbReference>
<evidence type="ECO:0000313" key="2">
    <source>
        <dbReference type="Proteomes" id="UP000635983"/>
    </source>
</evidence>
<sequence>MKARVERFIWQVGVALGLIEIPKLQPIPVRSNEQQRLAQQRRR</sequence>
<reference evidence="1" key="1">
    <citation type="journal article" date="2014" name="Int. J. Syst. Evol. Microbiol.">
        <title>Complete genome sequence of Corynebacterium casei LMG S-19264T (=DSM 44701T), isolated from a smear-ripened cheese.</title>
        <authorList>
            <consortium name="US DOE Joint Genome Institute (JGI-PGF)"/>
            <person name="Walter F."/>
            <person name="Albersmeier A."/>
            <person name="Kalinowski J."/>
            <person name="Ruckert C."/>
        </authorList>
    </citation>
    <scope>NUCLEOTIDE SEQUENCE</scope>
    <source>
        <strain evidence="1">JCM 30078</strain>
    </source>
</reference>
<dbReference type="RefSeq" id="WP_268240438.1">
    <property type="nucleotide sequence ID" value="NZ_BMPO01000003.1"/>
</dbReference>
<dbReference type="EMBL" id="BMPO01000003">
    <property type="protein sequence ID" value="GGJ89387.1"/>
    <property type="molecule type" value="Genomic_DNA"/>
</dbReference>
<dbReference type="NCBIfam" id="NF041729">
    <property type="entry name" value="PA1414_fam"/>
    <property type="match status" value="1"/>
</dbReference>
<reference evidence="1" key="2">
    <citation type="submission" date="2020-09" db="EMBL/GenBank/DDBJ databases">
        <authorList>
            <person name="Sun Q."/>
            <person name="Ohkuma M."/>
        </authorList>
    </citation>
    <scope>NUCLEOTIDE SEQUENCE</scope>
    <source>
        <strain evidence="1">JCM 30078</strain>
    </source>
</reference>
<organism evidence="1 2">
    <name type="scientific">Pseudomonas matsuisoli</name>
    <dbReference type="NCBI Taxonomy" id="1515666"/>
    <lineage>
        <taxon>Bacteria</taxon>
        <taxon>Pseudomonadati</taxon>
        <taxon>Pseudomonadota</taxon>
        <taxon>Gammaproteobacteria</taxon>
        <taxon>Pseudomonadales</taxon>
        <taxon>Pseudomonadaceae</taxon>
        <taxon>Pseudomonas</taxon>
    </lineage>
</organism>
<dbReference type="Proteomes" id="UP000635983">
    <property type="component" value="Unassembled WGS sequence"/>
</dbReference>
<accession>A0A917UW28</accession>
<name>A0A917UW28_9PSED</name>
<gene>
    <name evidence="1" type="ORF">GCM10009304_13730</name>
</gene>
<keyword evidence="2" id="KW-1185">Reference proteome</keyword>
<proteinExistence type="predicted"/>
<dbReference type="AlphaFoldDB" id="A0A917UW28"/>
<protein>
    <submittedName>
        <fullName evidence="1">Uncharacterized protein</fullName>
    </submittedName>
</protein>
<comment type="caution">
    <text evidence="1">The sequence shown here is derived from an EMBL/GenBank/DDBJ whole genome shotgun (WGS) entry which is preliminary data.</text>
</comment>